<proteinExistence type="predicted"/>
<gene>
    <name evidence="1" type="ORF">Sylvanvirus14_4</name>
</gene>
<evidence type="ECO:0000313" key="1">
    <source>
        <dbReference type="EMBL" id="AYV86919.1"/>
    </source>
</evidence>
<name>A0A3G5ALP9_9VIRU</name>
<sequence length="500" mass="58621">MSHDHVLSTAIMKAQSDNVFKSRNSYLNDEPDNVLDINTNNKASHTIEVLRGTQRVSSLIELMLYPIPQKDMTSIVESISELSRDASLHRARLWDIILRSFTGYKDMLDIDLFEYIVKNVPLTHWWYLYGNSEYSSILTYFTTIECLIGCDAALRGLQTILSRTWNPTVLYDALVCYVRFPGHEAAMSDIYYQLTQTRLLELQSFYIKHPSKYIQIVNNVFAVLVHPNQYSTWKRCFKDGDIWALVQHINSDVSDTFATIHRLREELKQCESLWVPVIQQFVLFGGVLPSTVVTDFIFKECPPHLLWKQHHDEDVFKFVTFPWYGPNFNQELWNQLIYRTSDIDLLQEVLNVLRSTQTNMRKRWIDDMCQRLETRVFELAYGDTHSFSSQVQQLSDNICTNNTEYTESKPEKVDLFEEYLINESNQKDRDQQLIDEYLNAETKSMEDEVDVKDIQVIEDNTQEEKSLSSKTYVEPAKYPISTHDIQIFNRVGTMLRHCRL</sequence>
<protein>
    <submittedName>
        <fullName evidence="1">Uncharacterized protein</fullName>
    </submittedName>
</protein>
<reference evidence="1" key="1">
    <citation type="submission" date="2018-10" db="EMBL/GenBank/DDBJ databases">
        <title>Hidden diversity of soil giant viruses.</title>
        <authorList>
            <person name="Schulz F."/>
            <person name="Alteio L."/>
            <person name="Goudeau D."/>
            <person name="Ryan E.M."/>
            <person name="Malmstrom R.R."/>
            <person name="Blanchard J."/>
            <person name="Woyke T."/>
        </authorList>
    </citation>
    <scope>NUCLEOTIDE SEQUENCE</scope>
    <source>
        <strain evidence="1">SYV1</strain>
    </source>
</reference>
<accession>A0A3G5ALP9</accession>
<organism evidence="1">
    <name type="scientific">Sylvanvirus sp</name>
    <dbReference type="NCBI Taxonomy" id="2487774"/>
    <lineage>
        <taxon>Viruses</taxon>
    </lineage>
</organism>
<dbReference type="EMBL" id="MK072520">
    <property type="protein sequence ID" value="AYV86919.1"/>
    <property type="molecule type" value="Genomic_DNA"/>
</dbReference>